<protein>
    <submittedName>
        <fullName evidence="1">Uncharacterized protein</fullName>
    </submittedName>
</protein>
<organism evidence="1 2">
    <name type="scientific">Nocardia macrotermitis</name>
    <dbReference type="NCBI Taxonomy" id="2585198"/>
    <lineage>
        <taxon>Bacteria</taxon>
        <taxon>Bacillati</taxon>
        <taxon>Actinomycetota</taxon>
        <taxon>Actinomycetes</taxon>
        <taxon>Mycobacteriales</taxon>
        <taxon>Nocardiaceae</taxon>
        <taxon>Nocardia</taxon>
    </lineage>
</organism>
<reference evidence="1 2" key="1">
    <citation type="submission" date="2019-10" db="EMBL/GenBank/DDBJ databases">
        <title>Nocardia macrotermitis sp. nov. and Nocardia aurantia sp. nov., isolated from the gut of fungus growing-termite Macrotermes natalensis.</title>
        <authorList>
            <person name="Benndorf R."/>
            <person name="Schwitalla J."/>
            <person name="Martin K."/>
            <person name="De Beer W."/>
            <person name="Kaster A.-K."/>
            <person name="Vollmers J."/>
            <person name="Poulsen M."/>
            <person name="Beemelmanns C."/>
        </authorList>
    </citation>
    <scope>NUCLEOTIDE SEQUENCE [LARGE SCALE GENOMIC DNA]</scope>
    <source>
        <strain evidence="1 2">RB20</strain>
    </source>
</reference>
<name>A0A7K0D5J2_9NOCA</name>
<evidence type="ECO:0000313" key="2">
    <source>
        <dbReference type="Proteomes" id="UP000438448"/>
    </source>
</evidence>
<dbReference type="OrthoDB" id="581231at2"/>
<comment type="caution">
    <text evidence="1">The sequence shown here is derived from an EMBL/GenBank/DDBJ whole genome shotgun (WGS) entry which is preliminary data.</text>
</comment>
<dbReference type="Proteomes" id="UP000438448">
    <property type="component" value="Unassembled WGS sequence"/>
</dbReference>
<keyword evidence="2" id="KW-1185">Reference proteome</keyword>
<dbReference type="EMBL" id="WEGK01000008">
    <property type="protein sequence ID" value="MQY21000.1"/>
    <property type="molecule type" value="Genomic_DNA"/>
</dbReference>
<evidence type="ECO:0000313" key="1">
    <source>
        <dbReference type="EMBL" id="MQY21000.1"/>
    </source>
</evidence>
<gene>
    <name evidence="1" type="ORF">NRB20_41090</name>
</gene>
<dbReference type="RefSeq" id="WP_153411710.1">
    <property type="nucleotide sequence ID" value="NZ_WEGK01000008.1"/>
</dbReference>
<sequence>MRVDAPRQPILLFRFHTDPEVARERLRLIRHFDPDLRRYVLFSGDRAHADAAHAATAGLADGFWCFDDERRDRQWLWRHGDLVLKAWHRAVGKYLEFDHLYYHEYDLLVAASMRSAFAPAAESAVHVGALRELTPDIYDYCHWTSGRERTNFHRFEERMHRRFGTARQKYVCIAPGMRLPKAFLDAYGDEEDIEFVNDEVRIPAYAEALGFTLTAHLMNPGFGDVGSELRYFNCGNDGHPDMSDVVDVLTSRTDRRWFHPVKYLVTLEDLPESVRESR</sequence>
<accession>A0A7K0D5J2</accession>
<dbReference type="AlphaFoldDB" id="A0A7K0D5J2"/>
<proteinExistence type="predicted"/>